<keyword evidence="4" id="KW-1185">Reference proteome</keyword>
<dbReference type="PRINTS" id="PR00111">
    <property type="entry name" value="ABHYDROLASE"/>
</dbReference>
<gene>
    <name evidence="3" type="ORF">GCM10022288_14840</name>
</gene>
<dbReference type="GO" id="GO:0016787">
    <property type="term" value="F:hydrolase activity"/>
    <property type="evidence" value="ECO:0007669"/>
    <property type="project" value="UniProtKB-KW"/>
</dbReference>
<dbReference type="InterPro" id="IPR050266">
    <property type="entry name" value="AB_hydrolase_sf"/>
</dbReference>
<dbReference type="Gene3D" id="3.40.50.1820">
    <property type="entry name" value="alpha/beta hydrolase"/>
    <property type="match status" value="1"/>
</dbReference>
<keyword evidence="1 3" id="KW-0378">Hydrolase</keyword>
<dbReference type="EMBL" id="BAABBX010000011">
    <property type="protein sequence ID" value="GAA4188431.1"/>
    <property type="molecule type" value="Genomic_DNA"/>
</dbReference>
<accession>A0ABP8AQY6</accession>
<proteinExistence type="predicted"/>
<evidence type="ECO:0000313" key="3">
    <source>
        <dbReference type="EMBL" id="GAA4188431.1"/>
    </source>
</evidence>
<sequence>MGGVAPRRVDLPARVEKTRGYGCPDHTGSTEDHCARHPSRLPAWDRYRGRVDSVENPLDGTQISYRVFGEGAPGAPAVVLVHGTALTQAIWRGFGWVRELQASHRVITLDLRGHGRSDKPYEEDAYDQALFVGDVLSVMEAAGVEKAHYIGYSLGGRVGFEIAYTHPGRLASLVTLGGSPRTGGQGIFDKTFFPGVVDTLVARGMQAFVDRWAEHLGKPLDNSTALALLSNDPQALAAYMRKTEEDPGVPAHALSTLTVPLLMIAGTEDHIRVRAAARMQSYLPSTPVRLLDGATHGRTPRHPDALPAVREWLARQPS</sequence>
<evidence type="ECO:0000313" key="4">
    <source>
        <dbReference type="Proteomes" id="UP001500213"/>
    </source>
</evidence>
<organism evidence="3 4">
    <name type="scientific">Gryllotalpicola kribbensis</name>
    <dbReference type="NCBI Taxonomy" id="993084"/>
    <lineage>
        <taxon>Bacteria</taxon>
        <taxon>Bacillati</taxon>
        <taxon>Actinomycetota</taxon>
        <taxon>Actinomycetes</taxon>
        <taxon>Micrococcales</taxon>
        <taxon>Microbacteriaceae</taxon>
        <taxon>Gryllotalpicola</taxon>
    </lineage>
</organism>
<dbReference type="InterPro" id="IPR029058">
    <property type="entry name" value="AB_hydrolase_fold"/>
</dbReference>
<comment type="caution">
    <text evidence="3">The sequence shown here is derived from an EMBL/GenBank/DDBJ whole genome shotgun (WGS) entry which is preliminary data.</text>
</comment>
<dbReference type="PANTHER" id="PTHR43798:SF31">
    <property type="entry name" value="AB HYDROLASE SUPERFAMILY PROTEIN YCLE"/>
    <property type="match status" value="1"/>
</dbReference>
<evidence type="ECO:0000256" key="1">
    <source>
        <dbReference type="ARBA" id="ARBA00022801"/>
    </source>
</evidence>
<dbReference type="SUPFAM" id="SSF53474">
    <property type="entry name" value="alpha/beta-Hydrolases"/>
    <property type="match status" value="1"/>
</dbReference>
<name>A0ABP8AQY6_9MICO</name>
<reference evidence="4" key="1">
    <citation type="journal article" date="2019" name="Int. J. Syst. Evol. Microbiol.">
        <title>The Global Catalogue of Microorganisms (GCM) 10K type strain sequencing project: providing services to taxonomists for standard genome sequencing and annotation.</title>
        <authorList>
            <consortium name="The Broad Institute Genomics Platform"/>
            <consortium name="The Broad Institute Genome Sequencing Center for Infectious Disease"/>
            <person name="Wu L."/>
            <person name="Ma J."/>
        </authorList>
    </citation>
    <scope>NUCLEOTIDE SEQUENCE [LARGE SCALE GENOMIC DNA]</scope>
    <source>
        <strain evidence="4">JCM 17593</strain>
    </source>
</reference>
<protein>
    <submittedName>
        <fullName evidence="3">Alpha/beta hydrolase</fullName>
    </submittedName>
</protein>
<dbReference type="Pfam" id="PF00561">
    <property type="entry name" value="Abhydrolase_1"/>
    <property type="match status" value="1"/>
</dbReference>
<feature type="domain" description="AB hydrolase-1" evidence="2">
    <location>
        <begin position="76"/>
        <end position="224"/>
    </location>
</feature>
<dbReference type="InterPro" id="IPR000073">
    <property type="entry name" value="AB_hydrolase_1"/>
</dbReference>
<dbReference type="PANTHER" id="PTHR43798">
    <property type="entry name" value="MONOACYLGLYCEROL LIPASE"/>
    <property type="match status" value="1"/>
</dbReference>
<evidence type="ECO:0000259" key="2">
    <source>
        <dbReference type="Pfam" id="PF00561"/>
    </source>
</evidence>
<dbReference type="Proteomes" id="UP001500213">
    <property type="component" value="Unassembled WGS sequence"/>
</dbReference>